<name>A0A2U1ZST6_9MICO</name>
<gene>
    <name evidence="2" type="ORF">C8046_04535</name>
</gene>
<keyword evidence="3" id="KW-1185">Reference proteome</keyword>
<comment type="caution">
    <text evidence="2">The sequence shown here is derived from an EMBL/GenBank/DDBJ whole genome shotgun (WGS) entry which is preliminary data.</text>
</comment>
<accession>A0A2U1ZST6</accession>
<dbReference type="InterPro" id="IPR019660">
    <property type="entry name" value="Put_sensory_transdc_reg_YbjN"/>
</dbReference>
<dbReference type="Proteomes" id="UP000245166">
    <property type="component" value="Unassembled WGS sequence"/>
</dbReference>
<proteinExistence type="predicted"/>
<evidence type="ECO:0000313" key="3">
    <source>
        <dbReference type="Proteomes" id="UP000245166"/>
    </source>
</evidence>
<reference evidence="2 3" key="1">
    <citation type="submission" date="2018-03" db="EMBL/GenBank/DDBJ databases">
        <title>Genome assembly of novel Miniimonas species PCH200.</title>
        <authorList>
            <person name="Thakur V."/>
            <person name="Kumar V."/>
            <person name="Singh D."/>
        </authorList>
    </citation>
    <scope>NUCLEOTIDE SEQUENCE [LARGE SCALE GENOMIC DNA]</scope>
    <source>
        <strain evidence="2 3">PCH200</strain>
    </source>
</reference>
<dbReference type="AlphaFoldDB" id="A0A2U1ZST6"/>
<dbReference type="Pfam" id="PF10722">
    <property type="entry name" value="YbjN"/>
    <property type="match status" value="1"/>
</dbReference>
<dbReference type="EMBL" id="PYHR01000002">
    <property type="protein sequence ID" value="PWD50048.1"/>
    <property type="molecule type" value="Genomic_DNA"/>
</dbReference>
<protein>
    <submittedName>
        <fullName evidence="2">YbjN domain-containing protein</fullName>
    </submittedName>
</protein>
<dbReference type="CDD" id="cd17511">
    <property type="entry name" value="YbjN_AmyR-like"/>
    <property type="match status" value="1"/>
</dbReference>
<sequence>MLSPVARRIQTWLRRLAGGAAVPARDDDVLPSAPGRPRPRPGPDGFGVADAPTPTGPATAAPVADGVPDAERVRPVTRDRVAASLRRRDYRYLVDERGNLCGLWSYRFFSFTLVRDQVLQVRGRWSRQASIDRLWEILEFANTWNARRHHPKVYVRVHDDGRVHVLTEISVPVTVGLSDAQIDHHLAVGLASGALVFDELDGLYPDPVLQPEAT</sequence>
<evidence type="ECO:0000256" key="1">
    <source>
        <dbReference type="SAM" id="MobiDB-lite"/>
    </source>
</evidence>
<organism evidence="2 3">
    <name type="scientific">Serinibacter arcticus</name>
    <dbReference type="NCBI Taxonomy" id="1655435"/>
    <lineage>
        <taxon>Bacteria</taxon>
        <taxon>Bacillati</taxon>
        <taxon>Actinomycetota</taxon>
        <taxon>Actinomycetes</taxon>
        <taxon>Micrococcales</taxon>
        <taxon>Beutenbergiaceae</taxon>
        <taxon>Serinibacter</taxon>
    </lineage>
</organism>
<feature type="compositionally biased region" description="Low complexity" evidence="1">
    <location>
        <begin position="47"/>
        <end position="67"/>
    </location>
</feature>
<evidence type="ECO:0000313" key="2">
    <source>
        <dbReference type="EMBL" id="PWD50048.1"/>
    </source>
</evidence>
<feature type="region of interest" description="Disordered" evidence="1">
    <location>
        <begin position="19"/>
        <end position="72"/>
    </location>
</feature>